<evidence type="ECO:0008006" key="4">
    <source>
        <dbReference type="Google" id="ProtNLM"/>
    </source>
</evidence>
<evidence type="ECO:0000313" key="2">
    <source>
        <dbReference type="EMBL" id="BBJ37822.1"/>
    </source>
</evidence>
<protein>
    <recommendedName>
        <fullName evidence="4">Right handed beta helix domain-containing protein</fullName>
    </recommendedName>
</protein>
<gene>
    <name evidence="2" type="ORF">SSPO_005400</name>
</gene>
<proteinExistence type="predicted"/>
<organism evidence="2 3">
    <name type="scientific">Streptomyces antimycoticus</name>
    <dbReference type="NCBI Taxonomy" id="68175"/>
    <lineage>
        <taxon>Bacteria</taxon>
        <taxon>Bacillati</taxon>
        <taxon>Actinomycetota</taxon>
        <taxon>Actinomycetes</taxon>
        <taxon>Kitasatosporales</taxon>
        <taxon>Streptomycetaceae</taxon>
        <taxon>Streptomyces</taxon>
        <taxon>Streptomyces violaceusniger group</taxon>
    </lineage>
</organism>
<reference evidence="2 3" key="1">
    <citation type="journal article" date="2020" name="Int. J. Syst. Evol. Microbiol.">
        <title>Reclassification of Streptomyces castelarensis and Streptomyces sporoclivatus as later heterotypic synonyms of Streptomyces antimycoticus.</title>
        <authorList>
            <person name="Komaki H."/>
            <person name="Tamura T."/>
        </authorList>
    </citation>
    <scope>NUCLEOTIDE SEQUENCE [LARGE SCALE GENOMIC DNA]</scope>
    <source>
        <strain evidence="2 3">NBRC 100767</strain>
    </source>
</reference>
<evidence type="ECO:0000313" key="3">
    <source>
        <dbReference type="Proteomes" id="UP000463951"/>
    </source>
</evidence>
<feature type="region of interest" description="Disordered" evidence="1">
    <location>
        <begin position="91"/>
        <end position="116"/>
    </location>
</feature>
<dbReference type="AlphaFoldDB" id="A0A499UCJ6"/>
<evidence type="ECO:0000256" key="1">
    <source>
        <dbReference type="SAM" id="MobiDB-lite"/>
    </source>
</evidence>
<dbReference type="EMBL" id="AP019620">
    <property type="protein sequence ID" value="BBJ37822.1"/>
    <property type="molecule type" value="Genomic_DNA"/>
</dbReference>
<accession>A0A499UCJ6</accession>
<dbReference type="Proteomes" id="UP000463951">
    <property type="component" value="Chromosome"/>
</dbReference>
<sequence length="116" mass="12656">MLLHRFRRMTADCAVQSDRAGLALQPACLTHRRDEERVVRGGGDADVEVFVANTVGLCLDEGSRHVTLRHNVIQDAGVWAFTNASGTNNTNDSTFSENWYNTGATQMATGPPHNNA</sequence>
<name>A0A499UCJ6_9ACTN</name>